<dbReference type="AlphaFoldDB" id="A0A3S4HPB9"/>
<organism evidence="1 2">
    <name type="scientific">Chromobacterium violaceum</name>
    <dbReference type="NCBI Taxonomy" id="536"/>
    <lineage>
        <taxon>Bacteria</taxon>
        <taxon>Pseudomonadati</taxon>
        <taxon>Pseudomonadota</taxon>
        <taxon>Betaproteobacteria</taxon>
        <taxon>Neisseriales</taxon>
        <taxon>Chromobacteriaceae</taxon>
        <taxon>Chromobacterium</taxon>
    </lineage>
</organism>
<reference evidence="1 2" key="1">
    <citation type="submission" date="2018-12" db="EMBL/GenBank/DDBJ databases">
        <authorList>
            <consortium name="Pathogen Informatics"/>
        </authorList>
    </citation>
    <scope>NUCLEOTIDE SEQUENCE [LARGE SCALE GENOMIC DNA]</scope>
    <source>
        <strain evidence="1 2">NCTC9695</strain>
    </source>
</reference>
<proteinExistence type="predicted"/>
<dbReference type="EMBL" id="LR134182">
    <property type="protein sequence ID" value="VEB44155.1"/>
    <property type="molecule type" value="Genomic_DNA"/>
</dbReference>
<gene>
    <name evidence="1" type="ORF">NCTC9695_04630</name>
</gene>
<evidence type="ECO:0000313" key="1">
    <source>
        <dbReference type="EMBL" id="VEB44155.1"/>
    </source>
</evidence>
<evidence type="ECO:0000313" key="2">
    <source>
        <dbReference type="Proteomes" id="UP000275777"/>
    </source>
</evidence>
<sequence length="81" mass="8958">MVLADASAFPTRHEAFIRLQSVDLILLVVEARQSTAPAVENALSVLNTAFGKVDGIIVNRRRFEIPDRLMAGWAWLKGAPR</sequence>
<protein>
    <submittedName>
        <fullName evidence="1">Uncharacterized protein</fullName>
    </submittedName>
</protein>
<accession>A0A3S4HPB9</accession>
<dbReference type="Proteomes" id="UP000275777">
    <property type="component" value="Chromosome"/>
</dbReference>
<name>A0A3S4HPB9_CHRVL</name>